<dbReference type="HOGENOM" id="CLU_048127_3_1_1"/>
<dbReference type="GO" id="GO:0006281">
    <property type="term" value="P:DNA repair"/>
    <property type="evidence" value="ECO:0007669"/>
    <property type="project" value="InterPro"/>
</dbReference>
<evidence type="ECO:0008006" key="4">
    <source>
        <dbReference type="Google" id="ProtNLM"/>
    </source>
</evidence>
<evidence type="ECO:0000256" key="1">
    <source>
        <dbReference type="SAM" id="MobiDB-lite"/>
    </source>
</evidence>
<dbReference type="Gene3D" id="1.10.340.30">
    <property type="entry name" value="Hypothetical protein, domain 2"/>
    <property type="match status" value="1"/>
</dbReference>
<dbReference type="STRING" id="685588.A0A067TJC9"/>
<organism evidence="2 3">
    <name type="scientific">Galerina marginata (strain CBS 339.88)</name>
    <dbReference type="NCBI Taxonomy" id="685588"/>
    <lineage>
        <taxon>Eukaryota</taxon>
        <taxon>Fungi</taxon>
        <taxon>Dikarya</taxon>
        <taxon>Basidiomycota</taxon>
        <taxon>Agaricomycotina</taxon>
        <taxon>Agaricomycetes</taxon>
        <taxon>Agaricomycetidae</taxon>
        <taxon>Agaricales</taxon>
        <taxon>Agaricineae</taxon>
        <taxon>Strophariaceae</taxon>
        <taxon>Galerina</taxon>
    </lineage>
</organism>
<feature type="region of interest" description="Disordered" evidence="1">
    <location>
        <begin position="192"/>
        <end position="228"/>
    </location>
</feature>
<evidence type="ECO:0000313" key="3">
    <source>
        <dbReference type="Proteomes" id="UP000027222"/>
    </source>
</evidence>
<dbReference type="OrthoDB" id="8249012at2759"/>
<feature type="region of interest" description="Disordered" evidence="1">
    <location>
        <begin position="1"/>
        <end position="20"/>
    </location>
</feature>
<sequence length="228" mass="25195">MTPVQARSQPRQTEYTAKQQDTLSEVQKIVSKVPTRTPAHITLPELQAIMEYKLAFGQNRPALRAMIRKNSAAQVKDASERALAHALDDGDWAEVQKAMNVLCELKGVGPATASLILSLLYPSTIPFFSDEATVDVLAPSGGRKGIKYTAKTYKALYDALDGICASINQNTPTEDPIRRGELERAIWHAFRMKGGADSESKASRSKRTREEEGASEKPKTKRKKMYVS</sequence>
<protein>
    <recommendedName>
        <fullName evidence="4">HhH-GPD domain-containing protein</fullName>
    </recommendedName>
</protein>
<dbReference type="SUPFAM" id="SSF48150">
    <property type="entry name" value="DNA-glycosylase"/>
    <property type="match status" value="1"/>
</dbReference>
<accession>A0A067TJC9</accession>
<dbReference type="EMBL" id="KL142369">
    <property type="protein sequence ID" value="KDR83276.1"/>
    <property type="molecule type" value="Genomic_DNA"/>
</dbReference>
<keyword evidence="3" id="KW-1185">Reference proteome</keyword>
<feature type="compositionally biased region" description="Basic residues" evidence="1">
    <location>
        <begin position="219"/>
        <end position="228"/>
    </location>
</feature>
<dbReference type="InterPro" id="IPR011257">
    <property type="entry name" value="DNA_glycosylase"/>
</dbReference>
<dbReference type="PANTHER" id="PTHR21521">
    <property type="entry name" value="AMUN, ISOFORM A"/>
    <property type="match status" value="1"/>
</dbReference>
<proteinExistence type="predicted"/>
<evidence type="ECO:0000313" key="2">
    <source>
        <dbReference type="EMBL" id="KDR83276.1"/>
    </source>
</evidence>
<dbReference type="GO" id="GO:0003824">
    <property type="term" value="F:catalytic activity"/>
    <property type="evidence" value="ECO:0007669"/>
    <property type="project" value="InterPro"/>
</dbReference>
<gene>
    <name evidence="2" type="ORF">GALMADRAFT_221182</name>
</gene>
<feature type="compositionally biased region" description="Basic and acidic residues" evidence="1">
    <location>
        <begin position="194"/>
        <end position="218"/>
    </location>
</feature>
<reference evidence="3" key="1">
    <citation type="journal article" date="2014" name="Proc. Natl. Acad. Sci. U.S.A.">
        <title>Extensive sampling of basidiomycete genomes demonstrates inadequacy of the white-rot/brown-rot paradigm for wood decay fungi.</title>
        <authorList>
            <person name="Riley R."/>
            <person name="Salamov A.A."/>
            <person name="Brown D.W."/>
            <person name="Nagy L.G."/>
            <person name="Floudas D."/>
            <person name="Held B.W."/>
            <person name="Levasseur A."/>
            <person name="Lombard V."/>
            <person name="Morin E."/>
            <person name="Otillar R."/>
            <person name="Lindquist E.A."/>
            <person name="Sun H."/>
            <person name="LaButti K.M."/>
            <person name="Schmutz J."/>
            <person name="Jabbour D."/>
            <person name="Luo H."/>
            <person name="Baker S.E."/>
            <person name="Pisabarro A.G."/>
            <person name="Walton J.D."/>
            <person name="Blanchette R.A."/>
            <person name="Henrissat B."/>
            <person name="Martin F."/>
            <person name="Cullen D."/>
            <person name="Hibbett D.S."/>
            <person name="Grigoriev I.V."/>
        </authorList>
    </citation>
    <scope>NUCLEOTIDE SEQUENCE [LARGE SCALE GENOMIC DNA]</scope>
    <source>
        <strain evidence="3">CBS 339.88</strain>
    </source>
</reference>
<dbReference type="AlphaFoldDB" id="A0A067TJC9"/>
<dbReference type="Proteomes" id="UP000027222">
    <property type="component" value="Unassembled WGS sequence"/>
</dbReference>
<name>A0A067TJC9_GALM3</name>
<dbReference type="PANTHER" id="PTHR21521:SF0">
    <property type="entry name" value="AMUN, ISOFORM A"/>
    <property type="match status" value="1"/>
</dbReference>